<evidence type="ECO:0008006" key="8">
    <source>
        <dbReference type="Google" id="ProtNLM"/>
    </source>
</evidence>
<accession>A0A167R8T9</accession>
<sequence>MNQICRYILQDFKLGLYDSIRIDKLGKIILHDTKIYNCLYKIIKYNMVLYLIPYLIILLVNSLTSLNLFILLDWLIYPIDVLSCFFHILQYIDLISSINKYTTRPITNKNNMNYLSLSITMTIYQFVIFITTIVLDLLFKNNLIYLSFVLKILILSIYHSFYCFNNLWQYKQITLYHRIDIHEKLWPYHLGFGFITTIIYVFNNDYWISGIYNIYMSILVCMPFINKTIYPDKHMKYYSINLKPFLLIIKYIIDIIKKFSGI</sequence>
<feature type="transmembrane region" description="Helical" evidence="5">
    <location>
        <begin position="75"/>
        <end position="94"/>
    </location>
</feature>
<dbReference type="PANTHER" id="PTHR21389:SF0">
    <property type="entry name" value="ETOPOSIDE-INDUCED PROTEIN 2.4 HOMOLOG"/>
    <property type="match status" value="1"/>
</dbReference>
<evidence type="ECO:0000256" key="5">
    <source>
        <dbReference type="SAM" id="Phobius"/>
    </source>
</evidence>
<feature type="transmembrane region" description="Helical" evidence="5">
    <location>
        <begin position="185"/>
        <end position="202"/>
    </location>
</feature>
<dbReference type="GeneID" id="80512790"/>
<evidence type="ECO:0000256" key="3">
    <source>
        <dbReference type="ARBA" id="ARBA00022989"/>
    </source>
</evidence>
<proteinExistence type="predicted"/>
<evidence type="ECO:0000256" key="4">
    <source>
        <dbReference type="ARBA" id="ARBA00023136"/>
    </source>
</evidence>
<name>A0A167R8T9_9VIRU</name>
<protein>
    <recommendedName>
        <fullName evidence="8">Etoposide-induced protein 2.4</fullName>
    </recommendedName>
</protein>
<dbReference type="RefSeq" id="YP_010776179.1">
    <property type="nucleotide sequence ID" value="NC_075034.1"/>
</dbReference>
<feature type="transmembrane region" description="Helical" evidence="5">
    <location>
        <begin position="48"/>
        <end position="69"/>
    </location>
</feature>
<dbReference type="PANTHER" id="PTHR21389">
    <property type="entry name" value="P53 INDUCED PROTEIN"/>
    <property type="match status" value="1"/>
</dbReference>
<evidence type="ECO:0000256" key="1">
    <source>
        <dbReference type="ARBA" id="ARBA00004141"/>
    </source>
</evidence>
<feature type="transmembrane region" description="Helical" evidence="5">
    <location>
        <begin position="208"/>
        <end position="226"/>
    </location>
</feature>
<keyword evidence="2 5" id="KW-0812">Transmembrane</keyword>
<evidence type="ECO:0000313" key="6">
    <source>
        <dbReference type="EMBL" id="ANB50428.1"/>
    </source>
</evidence>
<comment type="subcellular location">
    <subcellularLocation>
        <location evidence="1">Membrane</location>
        <topology evidence="1">Multi-pass membrane protein</topology>
    </subcellularLocation>
</comment>
<keyword evidence="3 5" id="KW-1133">Transmembrane helix</keyword>
<dbReference type="Proteomes" id="UP000241365">
    <property type="component" value="Segment"/>
</dbReference>
<keyword evidence="4 5" id="KW-0472">Membrane</keyword>
<evidence type="ECO:0000256" key="2">
    <source>
        <dbReference type="ARBA" id="ARBA00022692"/>
    </source>
</evidence>
<dbReference type="GO" id="GO:0016020">
    <property type="term" value="C:membrane"/>
    <property type="evidence" value="ECO:0007669"/>
    <property type="project" value="UniProtKB-SubCell"/>
</dbReference>
<feature type="transmembrane region" description="Helical" evidence="5">
    <location>
        <begin position="144"/>
        <end position="164"/>
    </location>
</feature>
<reference evidence="6 7" key="1">
    <citation type="journal article" date="2016" name="Genome Announc.">
        <title>Complete Genome Sequence of a New Megavirus Family Member Isolated from an Inland Water Lake for the First Time in India.</title>
        <authorList>
            <person name="Chatterjee A."/>
            <person name="Ali F."/>
            <person name="Bange D."/>
            <person name="Kondabagil K."/>
        </authorList>
    </citation>
    <scope>NUCLEOTIDE SEQUENCE [LARGE SCALE GENOMIC DNA]</scope>
    <source>
        <strain evidence="6">1</strain>
    </source>
</reference>
<dbReference type="KEGG" id="vg:80512790"/>
<evidence type="ECO:0000313" key="7">
    <source>
        <dbReference type="Proteomes" id="UP000241365"/>
    </source>
</evidence>
<dbReference type="EMBL" id="KU877344">
    <property type="protein sequence ID" value="ANB50428.1"/>
    <property type="molecule type" value="Genomic_DNA"/>
</dbReference>
<organism evidence="6 7">
    <name type="scientific">Powai lake megavirus</name>
    <dbReference type="NCBI Taxonomy" id="1842663"/>
    <lineage>
        <taxon>Viruses</taxon>
        <taxon>Varidnaviria</taxon>
        <taxon>Bamfordvirae</taxon>
        <taxon>Nucleocytoviricota</taxon>
        <taxon>Megaviricetes</taxon>
        <taxon>Imitervirales</taxon>
        <taxon>Mimiviridae</taxon>
        <taxon>Megamimivirinae</taxon>
        <taxon>Megavirus</taxon>
        <taxon>Megavirus powaiense</taxon>
    </lineage>
</organism>
<keyword evidence="7" id="KW-1185">Reference proteome</keyword>
<feature type="transmembrane region" description="Helical" evidence="5">
    <location>
        <begin position="114"/>
        <end position="138"/>
    </location>
</feature>